<organism evidence="1 2">
    <name type="scientific">Candidatus Nitrospira nitrificans</name>
    <dbReference type="NCBI Taxonomy" id="1742973"/>
    <lineage>
        <taxon>Bacteria</taxon>
        <taxon>Pseudomonadati</taxon>
        <taxon>Nitrospirota</taxon>
        <taxon>Nitrospiria</taxon>
        <taxon>Nitrospirales</taxon>
        <taxon>Nitrospiraceae</taxon>
        <taxon>Nitrospira</taxon>
    </lineage>
</organism>
<sequence>MRDATLIPLLSDRGYRAAERRGACMSYPATANIHGRDSQECQAHSRRIWNEITASGSTFTR</sequence>
<gene>
    <name evidence="1" type="ORF">COMA2_40034</name>
</gene>
<dbReference type="STRING" id="1742973.COMA2_40034"/>
<proteinExistence type="predicted"/>
<accession>A0A0S4LJR8</accession>
<dbReference type="EMBL" id="CZPZ01000031">
    <property type="protein sequence ID" value="CUS37804.1"/>
    <property type="molecule type" value="Genomic_DNA"/>
</dbReference>
<dbReference type="AlphaFoldDB" id="A0A0S4LJR8"/>
<evidence type="ECO:0000313" key="2">
    <source>
        <dbReference type="Proteomes" id="UP000198736"/>
    </source>
</evidence>
<evidence type="ECO:0000313" key="1">
    <source>
        <dbReference type="EMBL" id="CUS37804.1"/>
    </source>
</evidence>
<protein>
    <submittedName>
        <fullName evidence="1">Uncharacterized protein</fullName>
    </submittedName>
</protein>
<reference evidence="2" key="1">
    <citation type="submission" date="2015-10" db="EMBL/GenBank/DDBJ databases">
        <authorList>
            <person name="Luecker S."/>
            <person name="Luecker S."/>
        </authorList>
    </citation>
    <scope>NUCLEOTIDE SEQUENCE [LARGE SCALE GENOMIC DNA]</scope>
</reference>
<dbReference type="Proteomes" id="UP000198736">
    <property type="component" value="Unassembled WGS sequence"/>
</dbReference>
<keyword evidence="2" id="KW-1185">Reference proteome</keyword>
<name>A0A0S4LJR8_9BACT</name>